<feature type="region of interest" description="Disordered" evidence="12">
    <location>
        <begin position="787"/>
        <end position="815"/>
    </location>
</feature>
<dbReference type="GO" id="GO:0045025">
    <property type="term" value="C:mitochondrial degradosome"/>
    <property type="evidence" value="ECO:0007669"/>
    <property type="project" value="TreeGrafter"/>
</dbReference>
<evidence type="ECO:0000256" key="9">
    <source>
        <dbReference type="ARBA" id="ARBA00022946"/>
    </source>
</evidence>
<feature type="domain" description="Helicase C-terminal" evidence="13">
    <location>
        <begin position="383"/>
        <end position="536"/>
    </location>
</feature>
<evidence type="ECO:0000256" key="1">
    <source>
        <dbReference type="ARBA" id="ARBA00001936"/>
    </source>
</evidence>
<dbReference type="InterPro" id="IPR050699">
    <property type="entry name" value="RNA-DNA_Helicase"/>
</dbReference>
<dbReference type="GO" id="GO:0000965">
    <property type="term" value="P:mitochondrial RNA 3'-end processing"/>
    <property type="evidence" value="ECO:0007669"/>
    <property type="project" value="TreeGrafter"/>
</dbReference>
<dbReference type="Pfam" id="PF18147">
    <property type="entry name" value="Suv3_C_1"/>
    <property type="match status" value="1"/>
</dbReference>
<dbReference type="EC" id="3.6.4.13" evidence="4"/>
<name>A0A4U0X2J0_9PEZI</name>
<feature type="compositionally biased region" description="Low complexity" evidence="12">
    <location>
        <begin position="948"/>
        <end position="957"/>
    </location>
</feature>
<feature type="region of interest" description="Disordered" evidence="12">
    <location>
        <begin position="516"/>
        <end position="545"/>
    </location>
</feature>
<dbReference type="Pfam" id="PF22527">
    <property type="entry name" value="DEXQc_Suv3"/>
    <property type="match status" value="1"/>
</dbReference>
<keyword evidence="8" id="KW-0067">ATP-binding</keyword>
<evidence type="ECO:0000313" key="14">
    <source>
        <dbReference type="EMBL" id="TKA69183.1"/>
    </source>
</evidence>
<evidence type="ECO:0000256" key="2">
    <source>
        <dbReference type="ARBA" id="ARBA00001946"/>
    </source>
</evidence>
<dbReference type="Gene3D" id="1.20.272.40">
    <property type="match status" value="1"/>
</dbReference>
<keyword evidence="7" id="KW-0347">Helicase</keyword>
<comment type="cofactor">
    <cofactor evidence="1">
        <name>Mn(2+)</name>
        <dbReference type="ChEBI" id="CHEBI:29035"/>
    </cofactor>
</comment>
<evidence type="ECO:0000256" key="4">
    <source>
        <dbReference type="ARBA" id="ARBA00012552"/>
    </source>
</evidence>
<feature type="compositionally biased region" description="Acidic residues" evidence="12">
    <location>
        <begin position="874"/>
        <end position="883"/>
    </location>
</feature>
<dbReference type="CDD" id="cd17913">
    <property type="entry name" value="DEXQc_Suv3"/>
    <property type="match status" value="1"/>
</dbReference>
<dbReference type="AlphaFoldDB" id="A0A4U0X2J0"/>
<evidence type="ECO:0000256" key="3">
    <source>
        <dbReference type="ARBA" id="ARBA00004173"/>
    </source>
</evidence>
<dbReference type="GO" id="GO:0005524">
    <property type="term" value="F:ATP binding"/>
    <property type="evidence" value="ECO:0007669"/>
    <property type="project" value="UniProtKB-KW"/>
</dbReference>
<dbReference type="SMART" id="SM00490">
    <property type="entry name" value="HELICc"/>
    <property type="match status" value="1"/>
</dbReference>
<feature type="compositionally biased region" description="Polar residues" evidence="12">
    <location>
        <begin position="861"/>
        <end position="870"/>
    </location>
</feature>
<comment type="subcellular location">
    <subcellularLocation>
        <location evidence="3">Mitochondrion</location>
    </subcellularLocation>
</comment>
<dbReference type="InterPro" id="IPR044774">
    <property type="entry name" value="Suv3_DEXQc"/>
</dbReference>
<accession>A0A4U0X2J0</accession>
<evidence type="ECO:0000313" key="15">
    <source>
        <dbReference type="Proteomes" id="UP000308768"/>
    </source>
</evidence>
<dbReference type="OrthoDB" id="6692397at2759"/>
<dbReference type="CDD" id="cd18805">
    <property type="entry name" value="SF2_C_suv3"/>
    <property type="match status" value="1"/>
</dbReference>
<feature type="region of interest" description="Disordered" evidence="12">
    <location>
        <begin position="1"/>
        <end position="27"/>
    </location>
</feature>
<feature type="region of interest" description="Disordered" evidence="12">
    <location>
        <begin position="839"/>
        <end position="1007"/>
    </location>
</feature>
<dbReference type="STRING" id="331657.A0A4U0X2J0"/>
<dbReference type="PROSITE" id="PS51194">
    <property type="entry name" value="HELICASE_CTER"/>
    <property type="match status" value="1"/>
</dbReference>
<evidence type="ECO:0000256" key="7">
    <source>
        <dbReference type="ARBA" id="ARBA00022806"/>
    </source>
</evidence>
<dbReference type="Pfam" id="PF12513">
    <property type="entry name" value="SUV3_C"/>
    <property type="match status" value="1"/>
</dbReference>
<dbReference type="SUPFAM" id="SSF52540">
    <property type="entry name" value="P-loop containing nucleoside triphosphate hydrolases"/>
    <property type="match status" value="1"/>
</dbReference>
<comment type="cofactor">
    <cofactor evidence="2">
        <name>Mg(2+)</name>
        <dbReference type="ChEBI" id="CHEBI:18420"/>
    </cofactor>
</comment>
<dbReference type="Gene3D" id="3.40.50.300">
    <property type="entry name" value="P-loop containing nucleotide triphosphate hydrolases"/>
    <property type="match status" value="2"/>
</dbReference>
<sequence length="1062" mass="117266">MEPNEDGFATHRPSFLPPPNGEAVSTYRPSFLSALSKNESSAKGNKPNPRVAKRQVDLFESIKTVDRNHAVARGHVSLNELKRLSNRTSNSGELREKTRVRDLKNIIREQLPKTEKALAQSLLVKSLEMDEDSLAKQFSSFRHKVEASFSVDVDGRVANSENLYATLRQVYIERGEEGLDAQLKYVFYGHVAGSRFTKSDIQNQKEMADLRYPAEWFPVTRRMHRTIHLHVGPTNSGKTYHALKRLEEADSGVYAGPLRLLAHEVYTRMNAKGKRCTLVTGEERRIPDENPDFTTGLSSCTVEMVPLSRIVDVAVIDEIQMINNPERGWAWTQALLGVKATELHLCGEDRTVPLIRELAAAVGDKLEIHRYERLSPLKMMRESLDGDLKKLRKGDCIVSFSVMGIHALRKEIERTTGRKVAIVYGSLPPETRAQQARLFNDPDNEYDYLVASDAIGMGLNLSIKRIIFETCQRFNGYERQTLKVADIKQIAGRAGRYRTAAQATQDNASEAAQNLSAAKGESAAATPNASATEDLGTVQLSRPPRSKSVGYVTTLEKFDFPIVDTAMKSEPEPIMTAGLFPPAAIIERFASYFPPETPFGYILLRLHEISLVHPRFYLCGLKDQLSIADVIQPVKNLTTNDRIIFCAAPAAIRDENGKTLLKALAHCVAEQKGGGLLDIPEFKLGVLDREPSRSREYLSALESLHKGLVLYLWLSYRFAGVFNTRPLALHVKGLVEDAIENALSKFSYNEMTRQRLRVAREKNVLKNLKTEIALGEAAQESGWNTPLARLGLDSEPKQEESALSSGDHFSGEADTEILEPMEDERLGGESANMARNAFRTSMESEPSVESADESVRDVSSGEESQSVNALNTDTWDDVDDNMDEASKVSAESAADVSAPPPQLDAAEARENEAGKEEEEREEEEQEKNEVPRRFFDDHPSPVPPTPTLDASSLDAAAVSEGTYPLTDDDDDNTVVTTTTVTTNNNNNTNTNTIKNDADLDDPAASSLPSQRAYHVPTEAAPEVYGADPAAAEAMQTYIGVGAADAKADVEVESGRREAESGL</sequence>
<evidence type="ECO:0000256" key="8">
    <source>
        <dbReference type="ARBA" id="ARBA00022840"/>
    </source>
</evidence>
<keyword evidence="5" id="KW-0547">Nucleotide-binding</keyword>
<dbReference type="PANTHER" id="PTHR12131">
    <property type="entry name" value="ATP-DEPENDENT RNA AND DNA HELICASE"/>
    <property type="match status" value="1"/>
</dbReference>
<feature type="compositionally biased region" description="Basic and acidic residues" evidence="12">
    <location>
        <begin position="927"/>
        <end position="939"/>
    </location>
</feature>
<gene>
    <name evidence="14" type="ORF">B0A49_04121</name>
</gene>
<keyword evidence="15" id="KW-1185">Reference proteome</keyword>
<evidence type="ECO:0000256" key="11">
    <source>
        <dbReference type="ARBA" id="ARBA00047984"/>
    </source>
</evidence>
<dbReference type="InterPro" id="IPR001650">
    <property type="entry name" value="Helicase_C-like"/>
</dbReference>
<feature type="compositionally biased region" description="Low complexity" evidence="12">
    <location>
        <begin position="973"/>
        <end position="992"/>
    </location>
</feature>
<organism evidence="14 15">
    <name type="scientific">Cryomyces minteri</name>
    <dbReference type="NCBI Taxonomy" id="331657"/>
    <lineage>
        <taxon>Eukaryota</taxon>
        <taxon>Fungi</taxon>
        <taxon>Dikarya</taxon>
        <taxon>Ascomycota</taxon>
        <taxon>Pezizomycotina</taxon>
        <taxon>Dothideomycetes</taxon>
        <taxon>Dothideomycetes incertae sedis</taxon>
        <taxon>Cryomyces</taxon>
    </lineage>
</organism>
<evidence type="ECO:0000256" key="10">
    <source>
        <dbReference type="ARBA" id="ARBA00023128"/>
    </source>
</evidence>
<feature type="compositionally biased region" description="Acidic residues" evidence="12">
    <location>
        <begin position="915"/>
        <end position="926"/>
    </location>
</feature>
<comment type="catalytic activity">
    <reaction evidence="11">
        <text>ATP + H2O = ADP + phosphate + H(+)</text>
        <dbReference type="Rhea" id="RHEA:13065"/>
        <dbReference type="ChEBI" id="CHEBI:15377"/>
        <dbReference type="ChEBI" id="CHEBI:15378"/>
        <dbReference type="ChEBI" id="CHEBI:30616"/>
        <dbReference type="ChEBI" id="CHEBI:43474"/>
        <dbReference type="ChEBI" id="CHEBI:456216"/>
        <dbReference type="EC" id="3.6.4.13"/>
    </reaction>
</comment>
<dbReference type="Gene3D" id="1.20.58.1080">
    <property type="match status" value="1"/>
</dbReference>
<keyword evidence="10" id="KW-0496">Mitochondrion</keyword>
<protein>
    <recommendedName>
        <fullName evidence="4">RNA helicase</fullName>
        <ecNumber evidence="4">3.6.4.13</ecNumber>
    </recommendedName>
</protein>
<comment type="caution">
    <text evidence="14">The sequence shown here is derived from an EMBL/GenBank/DDBJ whole genome shotgun (WGS) entry which is preliminary data.</text>
</comment>
<dbReference type="PANTHER" id="PTHR12131:SF1">
    <property type="entry name" value="ATP-DEPENDENT RNA HELICASE SUPV3L1, MITOCHONDRIAL-RELATED"/>
    <property type="match status" value="1"/>
</dbReference>
<dbReference type="Proteomes" id="UP000308768">
    <property type="component" value="Unassembled WGS sequence"/>
</dbReference>
<evidence type="ECO:0000259" key="13">
    <source>
        <dbReference type="PROSITE" id="PS51194"/>
    </source>
</evidence>
<dbReference type="GO" id="GO:0016787">
    <property type="term" value="F:hydrolase activity"/>
    <property type="evidence" value="ECO:0007669"/>
    <property type="project" value="UniProtKB-KW"/>
</dbReference>
<evidence type="ECO:0000256" key="12">
    <source>
        <dbReference type="SAM" id="MobiDB-lite"/>
    </source>
</evidence>
<dbReference type="FunFam" id="3.40.50.300:FF:000269">
    <property type="entry name" value="ATP-dependent RNA helicase SUPV3L1, mitochondrial"/>
    <property type="match status" value="1"/>
</dbReference>
<keyword evidence="9" id="KW-0809">Transit peptide</keyword>
<dbReference type="InterPro" id="IPR027417">
    <property type="entry name" value="P-loop_NTPase"/>
</dbReference>
<reference evidence="14 15" key="1">
    <citation type="submission" date="2017-03" db="EMBL/GenBank/DDBJ databases">
        <title>Genomes of endolithic fungi from Antarctica.</title>
        <authorList>
            <person name="Coleine C."/>
            <person name="Masonjones S."/>
            <person name="Stajich J.E."/>
        </authorList>
    </citation>
    <scope>NUCLEOTIDE SEQUENCE [LARGE SCALE GENOMIC DNA]</scope>
    <source>
        <strain evidence="14 15">CCFEE 5187</strain>
    </source>
</reference>
<dbReference type="Pfam" id="PF00271">
    <property type="entry name" value="Helicase_C"/>
    <property type="match status" value="1"/>
</dbReference>
<keyword evidence="6" id="KW-0378">Hydrolase</keyword>
<evidence type="ECO:0000256" key="5">
    <source>
        <dbReference type="ARBA" id="ARBA00022741"/>
    </source>
</evidence>
<dbReference type="InterPro" id="IPR022192">
    <property type="entry name" value="SUV3_C"/>
</dbReference>
<dbReference type="InterPro" id="IPR055206">
    <property type="entry name" value="DEXQc_SUV3"/>
</dbReference>
<dbReference type="GO" id="GO:0003724">
    <property type="term" value="F:RNA helicase activity"/>
    <property type="evidence" value="ECO:0007669"/>
    <property type="project" value="UniProtKB-EC"/>
</dbReference>
<evidence type="ECO:0000256" key="6">
    <source>
        <dbReference type="ARBA" id="ARBA00022801"/>
    </source>
</evidence>
<dbReference type="InterPro" id="IPR041082">
    <property type="entry name" value="Suv3_C_1"/>
</dbReference>
<dbReference type="EMBL" id="NAJN01000751">
    <property type="protein sequence ID" value="TKA69183.1"/>
    <property type="molecule type" value="Genomic_DNA"/>
</dbReference>
<proteinExistence type="predicted"/>